<keyword evidence="1" id="KW-0472">Membrane</keyword>
<dbReference type="AlphaFoldDB" id="A0A9X3W5V0"/>
<reference evidence="2" key="2">
    <citation type="submission" date="2022-10" db="EMBL/GenBank/DDBJ databases">
        <authorList>
            <person name="Kostovova I."/>
            <person name="Moravkova M."/>
            <person name="Pechar R."/>
        </authorList>
    </citation>
    <scope>NUCLEOTIDE SEQUENCE</scope>
    <source>
        <strain evidence="2">M490A</strain>
    </source>
</reference>
<feature type="transmembrane region" description="Helical" evidence="1">
    <location>
        <begin position="20"/>
        <end position="41"/>
    </location>
</feature>
<comment type="caution">
    <text evidence="2">The sequence shown here is derived from an EMBL/GenBank/DDBJ whole genome shotgun (WGS) entry which is preliminary data.</text>
</comment>
<dbReference type="EMBL" id="JAOTGY010000016">
    <property type="protein sequence ID" value="MDB6258613.1"/>
    <property type="molecule type" value="Genomic_DNA"/>
</dbReference>
<sequence length="43" mass="4662">MLKWHRSYWAFTSTIGIVAGYYQGAIIIVVGVGMLLAGIFISG</sequence>
<dbReference type="RefSeq" id="WP_271863179.1">
    <property type="nucleotide sequence ID" value="NZ_JAOTGQ010000015.1"/>
</dbReference>
<evidence type="ECO:0000256" key="1">
    <source>
        <dbReference type="SAM" id="Phobius"/>
    </source>
</evidence>
<keyword evidence="1" id="KW-1133">Transmembrane helix</keyword>
<proteinExistence type="predicted"/>
<evidence type="ECO:0000313" key="3">
    <source>
        <dbReference type="Proteomes" id="UP001141981"/>
    </source>
</evidence>
<reference evidence="2" key="1">
    <citation type="journal article" date="2022" name="Microorganisms">
        <title>Antibiotic Susceptibility, Resistance Gene Determinants and Corresponding Genomic Regions in Lactobacillus amylovorus Isolates Derived from Wild Boars and Domestic Pigs.</title>
        <authorList>
            <person name="Moravkova M."/>
            <person name="Kostovova I."/>
            <person name="Kavanova K."/>
            <person name="Pechar R."/>
            <person name="Stanek S."/>
            <person name="Brychta A."/>
            <person name="Zeman M."/>
            <person name="Kubasova T."/>
        </authorList>
    </citation>
    <scope>NUCLEOTIDE SEQUENCE</scope>
    <source>
        <strain evidence="2">M490A</strain>
    </source>
</reference>
<organism evidence="2 3">
    <name type="scientific">Lactobacillus amylovorus</name>
    <dbReference type="NCBI Taxonomy" id="1604"/>
    <lineage>
        <taxon>Bacteria</taxon>
        <taxon>Bacillati</taxon>
        <taxon>Bacillota</taxon>
        <taxon>Bacilli</taxon>
        <taxon>Lactobacillales</taxon>
        <taxon>Lactobacillaceae</taxon>
        <taxon>Lactobacillus</taxon>
    </lineage>
</organism>
<accession>A0A9X3W5V0</accession>
<evidence type="ECO:0000313" key="2">
    <source>
        <dbReference type="EMBL" id="MDB6258613.1"/>
    </source>
</evidence>
<gene>
    <name evidence="2" type="ORF">ODU72_08075</name>
</gene>
<name>A0A9X3W5V0_LACAM</name>
<dbReference type="Proteomes" id="UP001141981">
    <property type="component" value="Unassembled WGS sequence"/>
</dbReference>
<protein>
    <submittedName>
        <fullName evidence="2">Uncharacterized protein</fullName>
    </submittedName>
</protein>
<keyword evidence="1" id="KW-0812">Transmembrane</keyword>